<evidence type="ECO:0000256" key="5">
    <source>
        <dbReference type="PROSITE-ProRule" id="PRU00810"/>
    </source>
</evidence>
<evidence type="ECO:0000256" key="1">
    <source>
        <dbReference type="ARBA" id="ARBA00004123"/>
    </source>
</evidence>
<comment type="subcellular location">
    <subcellularLocation>
        <location evidence="1 5">Nucleus</location>
    </subcellularLocation>
</comment>
<dbReference type="PANTHER" id="PTHR12346">
    <property type="entry name" value="SIN3B-RELATED"/>
    <property type="match status" value="1"/>
</dbReference>
<keyword evidence="3" id="KW-0677">Repeat</keyword>
<dbReference type="SUPFAM" id="SSF47762">
    <property type="entry name" value="PAH2 domain"/>
    <property type="match status" value="1"/>
</dbReference>
<feature type="non-terminal residue" evidence="7">
    <location>
        <position position="139"/>
    </location>
</feature>
<dbReference type="AlphaFoldDB" id="A0A9P6VRZ9"/>
<feature type="non-terminal residue" evidence="7">
    <location>
        <position position="1"/>
    </location>
</feature>
<reference evidence="7 8" key="1">
    <citation type="submission" date="2020-11" db="EMBL/GenBank/DDBJ databases">
        <title>Kefir isolates.</title>
        <authorList>
            <person name="Marcisauskas S."/>
            <person name="Kim Y."/>
            <person name="Blasche S."/>
        </authorList>
    </citation>
    <scope>NUCLEOTIDE SEQUENCE [LARGE SCALE GENOMIC DNA]</scope>
    <source>
        <strain evidence="7 8">OG2</strain>
    </source>
</reference>
<feature type="region of interest" description="Disordered" evidence="6">
    <location>
        <begin position="1"/>
        <end position="66"/>
    </location>
</feature>
<gene>
    <name evidence="7" type="primary">SIN3_2</name>
    <name evidence="7" type="ORF">C6P45_004387</name>
</gene>
<evidence type="ECO:0000313" key="7">
    <source>
        <dbReference type="EMBL" id="KAG0653128.1"/>
    </source>
</evidence>
<keyword evidence="8" id="KW-1185">Reference proteome</keyword>
<keyword evidence="2" id="KW-0678">Repressor</keyword>
<dbReference type="Pfam" id="PF02671">
    <property type="entry name" value="PAH"/>
    <property type="match status" value="1"/>
</dbReference>
<dbReference type="EMBL" id="PUHR01000582">
    <property type="protein sequence ID" value="KAG0653128.1"/>
    <property type="molecule type" value="Genomic_DNA"/>
</dbReference>
<evidence type="ECO:0000256" key="6">
    <source>
        <dbReference type="SAM" id="MobiDB-lite"/>
    </source>
</evidence>
<sequence>EEQQQPEVHTEQQQQRQQAQQPQISQYPPQINQKQGTQQQQKQQQKQPVVSTPEVAAPTIVEQNKKPADVELTQAISYVNKIKDRFADQPDIYKNFLEILQTYQRDQKPINEVYAQVTILFQNAPDLLDDFKKFLPDSS</sequence>
<dbReference type="FunFam" id="1.20.1160.11:FF:000003">
    <property type="entry name" value="Paired amphipathic helix SIN3-like protein"/>
    <property type="match status" value="1"/>
</dbReference>
<evidence type="ECO:0000256" key="2">
    <source>
        <dbReference type="ARBA" id="ARBA00022491"/>
    </source>
</evidence>
<dbReference type="PROSITE" id="PS51477">
    <property type="entry name" value="PAH"/>
    <property type="match status" value="1"/>
</dbReference>
<proteinExistence type="predicted"/>
<dbReference type="GO" id="GO:0000122">
    <property type="term" value="P:negative regulation of transcription by RNA polymerase II"/>
    <property type="evidence" value="ECO:0007669"/>
    <property type="project" value="TreeGrafter"/>
</dbReference>
<dbReference type="OrthoDB" id="10265969at2759"/>
<dbReference type="Proteomes" id="UP000750334">
    <property type="component" value="Unassembled WGS sequence"/>
</dbReference>
<evidence type="ECO:0000256" key="4">
    <source>
        <dbReference type="ARBA" id="ARBA00023242"/>
    </source>
</evidence>
<dbReference type="Gene3D" id="1.20.1160.11">
    <property type="entry name" value="Paired amphipathic helix"/>
    <property type="match status" value="1"/>
</dbReference>
<protein>
    <submittedName>
        <fullName evidence="7">Transcriptional regulatory protein sin3</fullName>
    </submittedName>
</protein>
<name>A0A9P6VRZ9_MAUEX</name>
<evidence type="ECO:0000313" key="8">
    <source>
        <dbReference type="Proteomes" id="UP000750334"/>
    </source>
</evidence>
<comment type="caution">
    <text evidence="7">The sequence shown here is derived from an EMBL/GenBank/DDBJ whole genome shotgun (WGS) entry which is preliminary data.</text>
</comment>
<accession>A0A9P6VRZ9</accession>
<keyword evidence="4 5" id="KW-0539">Nucleus</keyword>
<dbReference type="PANTHER" id="PTHR12346:SF0">
    <property type="entry name" value="SIN3A, ISOFORM G"/>
    <property type="match status" value="1"/>
</dbReference>
<dbReference type="InterPro" id="IPR003822">
    <property type="entry name" value="PAH"/>
</dbReference>
<dbReference type="GO" id="GO:0070822">
    <property type="term" value="C:Sin3-type complex"/>
    <property type="evidence" value="ECO:0007669"/>
    <property type="project" value="TreeGrafter"/>
</dbReference>
<dbReference type="GO" id="GO:0003714">
    <property type="term" value="F:transcription corepressor activity"/>
    <property type="evidence" value="ECO:0007669"/>
    <property type="project" value="InterPro"/>
</dbReference>
<dbReference type="InterPro" id="IPR039774">
    <property type="entry name" value="Sin3-like"/>
</dbReference>
<feature type="compositionally biased region" description="Low complexity" evidence="6">
    <location>
        <begin position="1"/>
        <end position="47"/>
    </location>
</feature>
<dbReference type="InterPro" id="IPR036600">
    <property type="entry name" value="PAH_sf"/>
</dbReference>
<evidence type="ECO:0000256" key="3">
    <source>
        <dbReference type="ARBA" id="ARBA00022737"/>
    </source>
</evidence>
<organism evidence="7 8">
    <name type="scientific">Maudiozyma exigua</name>
    <name type="common">Yeast</name>
    <name type="synonym">Kazachstania exigua</name>
    <dbReference type="NCBI Taxonomy" id="34358"/>
    <lineage>
        <taxon>Eukaryota</taxon>
        <taxon>Fungi</taxon>
        <taxon>Dikarya</taxon>
        <taxon>Ascomycota</taxon>
        <taxon>Saccharomycotina</taxon>
        <taxon>Saccharomycetes</taxon>
        <taxon>Saccharomycetales</taxon>
        <taxon>Saccharomycetaceae</taxon>
        <taxon>Maudiozyma</taxon>
    </lineage>
</organism>